<dbReference type="Pfam" id="PF03150">
    <property type="entry name" value="CCP_MauG"/>
    <property type="match status" value="1"/>
</dbReference>
<dbReference type="InterPro" id="IPR026259">
    <property type="entry name" value="MauG/Cytc_peroxidase"/>
</dbReference>
<dbReference type="PIRSF" id="PIRSF000294">
    <property type="entry name" value="Cytochrome-c_peroxidase"/>
    <property type="match status" value="1"/>
</dbReference>
<feature type="binding site" description="covalent" evidence="8">
    <location>
        <position position="247"/>
    </location>
    <ligand>
        <name>heme c</name>
        <dbReference type="ChEBI" id="CHEBI:61717"/>
        <label>2</label>
    </ligand>
</feature>
<dbReference type="InterPro" id="IPR009056">
    <property type="entry name" value="Cyt_c-like_dom"/>
</dbReference>
<evidence type="ECO:0000256" key="2">
    <source>
        <dbReference type="ARBA" id="ARBA00022617"/>
    </source>
</evidence>
<reference evidence="12" key="1">
    <citation type="submission" date="2016-10" db="EMBL/GenBank/DDBJ databases">
        <authorList>
            <person name="Varghese N."/>
            <person name="Submissions S."/>
        </authorList>
    </citation>
    <scope>NUCLEOTIDE SEQUENCE [LARGE SCALE GENOMIC DNA]</scope>
    <source>
        <strain evidence="12">DSM 25329</strain>
    </source>
</reference>
<evidence type="ECO:0000256" key="7">
    <source>
        <dbReference type="ARBA" id="ARBA00023004"/>
    </source>
</evidence>
<organism evidence="11 12">
    <name type="scientific">Dyadobacter soli</name>
    <dbReference type="NCBI Taxonomy" id="659014"/>
    <lineage>
        <taxon>Bacteria</taxon>
        <taxon>Pseudomonadati</taxon>
        <taxon>Bacteroidota</taxon>
        <taxon>Cytophagia</taxon>
        <taxon>Cytophagales</taxon>
        <taxon>Spirosomataceae</taxon>
        <taxon>Dyadobacter</taxon>
    </lineage>
</organism>
<keyword evidence="3 9" id="KW-0479">Metal-binding</keyword>
<protein>
    <submittedName>
        <fullName evidence="11">Cytochrome c peroxidase</fullName>
    </submittedName>
</protein>
<evidence type="ECO:0000256" key="4">
    <source>
        <dbReference type="ARBA" id="ARBA00022729"/>
    </source>
</evidence>
<accession>A0A1G7Y2M2</accession>
<dbReference type="GO" id="GO:0004130">
    <property type="term" value="F:cytochrome-c peroxidase activity"/>
    <property type="evidence" value="ECO:0007669"/>
    <property type="project" value="TreeGrafter"/>
</dbReference>
<dbReference type="Gene3D" id="1.10.760.10">
    <property type="entry name" value="Cytochrome c-like domain"/>
    <property type="match status" value="2"/>
</dbReference>
<gene>
    <name evidence="11" type="ORF">SAMN04487996_12534</name>
</gene>
<feature type="binding site" description="covalent" evidence="8">
    <location>
        <position position="250"/>
    </location>
    <ligand>
        <name>heme c</name>
        <dbReference type="ChEBI" id="CHEBI:61717"/>
        <label>2</label>
    </ligand>
</feature>
<dbReference type="InterPro" id="IPR051395">
    <property type="entry name" value="Cytochrome_c_Peroxidase/MauG"/>
</dbReference>
<keyword evidence="5" id="KW-0574">Periplasm</keyword>
<feature type="binding site" description="axial binding residue" evidence="9">
    <location>
        <position position="99"/>
    </location>
    <ligand>
        <name>heme c</name>
        <dbReference type="ChEBI" id="CHEBI:61717"/>
        <label>1</label>
    </ligand>
    <ligandPart>
        <name>Fe</name>
        <dbReference type="ChEBI" id="CHEBI:18248"/>
    </ligandPart>
</feature>
<comment type="cofactor">
    <cofactor evidence="8">
        <name>heme</name>
        <dbReference type="ChEBI" id="CHEBI:30413"/>
    </cofactor>
    <text evidence="8">Binds 2 heme groups.</text>
</comment>
<keyword evidence="6" id="KW-0560">Oxidoreductase</keyword>
<evidence type="ECO:0000313" key="11">
    <source>
        <dbReference type="EMBL" id="SDG90627.1"/>
    </source>
</evidence>
<evidence type="ECO:0000256" key="9">
    <source>
        <dbReference type="PIRSR" id="PIRSR000294-2"/>
    </source>
</evidence>
<dbReference type="GO" id="GO:0046872">
    <property type="term" value="F:metal ion binding"/>
    <property type="evidence" value="ECO:0007669"/>
    <property type="project" value="UniProtKB-KW"/>
</dbReference>
<keyword evidence="12" id="KW-1185">Reference proteome</keyword>
<keyword evidence="11" id="KW-0575">Peroxidase</keyword>
<dbReference type="InterPro" id="IPR036909">
    <property type="entry name" value="Cyt_c-like_dom_sf"/>
</dbReference>
<dbReference type="InterPro" id="IPR004852">
    <property type="entry name" value="Di-haem_cyt_c_peroxidsae"/>
</dbReference>
<dbReference type="EMBL" id="FNAN01000025">
    <property type="protein sequence ID" value="SDG90627.1"/>
    <property type="molecule type" value="Genomic_DNA"/>
</dbReference>
<evidence type="ECO:0000256" key="8">
    <source>
        <dbReference type="PIRSR" id="PIRSR000294-1"/>
    </source>
</evidence>
<dbReference type="PANTHER" id="PTHR30600:SF10">
    <property type="entry name" value="BLL6722 PROTEIN"/>
    <property type="match status" value="1"/>
</dbReference>
<evidence type="ECO:0000313" key="12">
    <source>
        <dbReference type="Proteomes" id="UP000198748"/>
    </source>
</evidence>
<sequence length="379" mass="41899">MLFTFKPGRATGQLPFACAILAGLFAVVNIACKTSDDPGVEPGSGTPTPVQWKKPAHFPDPLYDVSRNPLTREGVELGRFLFYDGILSRTNQIGCGTCHQQEAAFTHHGHELSHGVDDLLGSRNSPSIQNLAWNPSFFWDGGVHDLDLVPFNPIENPVEMDETVQNVITKLQNTPLPTAKMPVNYPQMFKKAFGDEQITSERMMKALSQFMLTMVSAESRYDYFRQGDPSALTAVEQQGMAVFRSKCGSCHAGELFTDYSFRNNGLVPSGADDQGRFGITANPADRYKFKVPSLRNVGLTAPYMHDGRYHSLQEVLDHYSDSIHPSATLDSLLVRPGEKPGISLTASEKQSIIAFLRTLSDEQFIREKQFSDPGVGTNF</sequence>
<evidence type="ECO:0000256" key="6">
    <source>
        <dbReference type="ARBA" id="ARBA00023002"/>
    </source>
</evidence>
<feature type="domain" description="Cytochrome c" evidence="10">
    <location>
        <begin position="234"/>
        <end position="360"/>
    </location>
</feature>
<evidence type="ECO:0000256" key="5">
    <source>
        <dbReference type="ARBA" id="ARBA00022764"/>
    </source>
</evidence>
<evidence type="ECO:0000256" key="3">
    <source>
        <dbReference type="ARBA" id="ARBA00022723"/>
    </source>
</evidence>
<keyword evidence="7 9" id="KW-0408">Iron</keyword>
<dbReference type="GO" id="GO:0042597">
    <property type="term" value="C:periplasmic space"/>
    <property type="evidence" value="ECO:0007669"/>
    <property type="project" value="UniProtKB-SubCell"/>
</dbReference>
<dbReference type="AlphaFoldDB" id="A0A1G7Y2M2"/>
<feature type="binding site" description="axial binding residue" evidence="9">
    <location>
        <position position="251"/>
    </location>
    <ligand>
        <name>heme c</name>
        <dbReference type="ChEBI" id="CHEBI:61717"/>
        <label>2</label>
    </ligand>
    <ligandPart>
        <name>Fe</name>
        <dbReference type="ChEBI" id="CHEBI:18248"/>
    </ligandPart>
</feature>
<name>A0A1G7Y2M2_9BACT</name>
<keyword evidence="4" id="KW-0732">Signal</keyword>
<feature type="binding site" description="covalent" evidence="8">
    <location>
        <position position="98"/>
    </location>
    <ligand>
        <name>heme c</name>
        <dbReference type="ChEBI" id="CHEBI:61717"/>
        <label>1</label>
    </ligand>
</feature>
<dbReference type="GO" id="GO:0009055">
    <property type="term" value="F:electron transfer activity"/>
    <property type="evidence" value="ECO:0007669"/>
    <property type="project" value="InterPro"/>
</dbReference>
<dbReference type="GO" id="GO:0020037">
    <property type="term" value="F:heme binding"/>
    <property type="evidence" value="ECO:0007669"/>
    <property type="project" value="InterPro"/>
</dbReference>
<evidence type="ECO:0000256" key="1">
    <source>
        <dbReference type="ARBA" id="ARBA00004418"/>
    </source>
</evidence>
<feature type="binding site" description="covalent" evidence="8">
    <location>
        <position position="95"/>
    </location>
    <ligand>
        <name>heme c</name>
        <dbReference type="ChEBI" id="CHEBI:61717"/>
        <label>1</label>
    </ligand>
</feature>
<evidence type="ECO:0000259" key="10">
    <source>
        <dbReference type="PROSITE" id="PS51007"/>
    </source>
</evidence>
<keyword evidence="2 8" id="KW-0349">Heme</keyword>
<dbReference type="PROSITE" id="PS51007">
    <property type="entry name" value="CYTC"/>
    <property type="match status" value="1"/>
</dbReference>
<dbReference type="STRING" id="659014.SAMN04487996_12534"/>
<comment type="PTM">
    <text evidence="8">Binds 2 heme groups per subunit.</text>
</comment>
<dbReference type="SUPFAM" id="SSF46626">
    <property type="entry name" value="Cytochrome c"/>
    <property type="match status" value="2"/>
</dbReference>
<dbReference type="Proteomes" id="UP000198748">
    <property type="component" value="Unassembled WGS sequence"/>
</dbReference>
<proteinExistence type="predicted"/>
<dbReference type="PANTHER" id="PTHR30600">
    <property type="entry name" value="CYTOCHROME C PEROXIDASE-RELATED"/>
    <property type="match status" value="1"/>
</dbReference>
<dbReference type="OrthoDB" id="9805202at2"/>
<comment type="subcellular location">
    <subcellularLocation>
        <location evidence="1">Periplasm</location>
    </subcellularLocation>
</comment>
<dbReference type="RefSeq" id="WP_090157038.1">
    <property type="nucleotide sequence ID" value="NZ_FNAN01000025.1"/>
</dbReference>